<keyword evidence="1" id="KW-1133">Transmembrane helix</keyword>
<protein>
    <recommendedName>
        <fullName evidence="4">DUF3784 domain-containing protein</fullName>
    </recommendedName>
</protein>
<feature type="transmembrane region" description="Helical" evidence="1">
    <location>
        <begin position="50"/>
        <end position="74"/>
    </location>
</feature>
<feature type="transmembrane region" description="Helical" evidence="1">
    <location>
        <begin position="6"/>
        <end position="29"/>
    </location>
</feature>
<proteinExistence type="predicted"/>
<keyword evidence="3" id="KW-1185">Reference proteome</keyword>
<keyword evidence="1" id="KW-0812">Transmembrane</keyword>
<evidence type="ECO:0008006" key="4">
    <source>
        <dbReference type="Google" id="ProtNLM"/>
    </source>
</evidence>
<evidence type="ECO:0000256" key="1">
    <source>
        <dbReference type="SAM" id="Phobius"/>
    </source>
</evidence>
<name>A0ABY8NAS4_9GAMM</name>
<evidence type="ECO:0000313" key="2">
    <source>
        <dbReference type="EMBL" id="WGL15187.1"/>
    </source>
</evidence>
<accession>A0ABY8NAS4</accession>
<gene>
    <name evidence="2" type="ORF">PVT68_10415</name>
</gene>
<evidence type="ECO:0000313" key="3">
    <source>
        <dbReference type="Proteomes" id="UP001236500"/>
    </source>
</evidence>
<feature type="transmembrane region" description="Helical" evidence="1">
    <location>
        <begin position="80"/>
        <end position="102"/>
    </location>
</feature>
<dbReference type="Proteomes" id="UP001236500">
    <property type="component" value="Chromosome"/>
</dbReference>
<dbReference type="EMBL" id="CP118605">
    <property type="protein sequence ID" value="WGL15187.1"/>
    <property type="molecule type" value="Genomic_DNA"/>
</dbReference>
<sequence length="104" mass="11185">MNDQSQMLPILLLLLGVFPLMAFSYAIGVKKKYDLIAGWKESGMREIPELAVKIGRSSFIAGMTIAVAAAGSYFGFLSDGWIAVICVASCLYVAIQSIYASVNV</sequence>
<dbReference type="RefSeq" id="WP_280317782.1">
    <property type="nucleotide sequence ID" value="NZ_CP118605.1"/>
</dbReference>
<keyword evidence="1" id="KW-0472">Membrane</keyword>
<reference evidence="2 3" key="1">
    <citation type="submission" date="2023-02" db="EMBL/GenBank/DDBJ databases">
        <title>Description and genomic characterization of Microbulbifer bruguierae sp. nov., isolated from the sediment of mangrove plant Bruguiera sexangula.</title>
        <authorList>
            <person name="Long M."/>
        </authorList>
    </citation>
    <scope>NUCLEOTIDE SEQUENCE [LARGE SCALE GENOMIC DNA]</scope>
    <source>
        <strain evidence="2 3">H12</strain>
    </source>
</reference>
<organism evidence="2 3">
    <name type="scientific">Microbulbifer bruguierae</name>
    <dbReference type="NCBI Taxonomy" id="3029061"/>
    <lineage>
        <taxon>Bacteria</taxon>
        <taxon>Pseudomonadati</taxon>
        <taxon>Pseudomonadota</taxon>
        <taxon>Gammaproteobacteria</taxon>
        <taxon>Cellvibrionales</taxon>
        <taxon>Microbulbiferaceae</taxon>
        <taxon>Microbulbifer</taxon>
    </lineage>
</organism>